<evidence type="ECO:0000313" key="3">
    <source>
        <dbReference type="Proteomes" id="UP000295636"/>
    </source>
</evidence>
<keyword evidence="1" id="KW-0560">Oxidoreductase</keyword>
<dbReference type="Proteomes" id="UP000295636">
    <property type="component" value="Unassembled WGS sequence"/>
</dbReference>
<dbReference type="PANTHER" id="PTHR47534">
    <property type="entry name" value="YALI0E05731P"/>
    <property type="match status" value="1"/>
</dbReference>
<evidence type="ECO:0000313" key="2">
    <source>
        <dbReference type="EMBL" id="TDF94022.1"/>
    </source>
</evidence>
<organism evidence="2 3">
    <name type="scientific">Paenibacillus piri</name>
    <dbReference type="NCBI Taxonomy" id="2547395"/>
    <lineage>
        <taxon>Bacteria</taxon>
        <taxon>Bacillati</taxon>
        <taxon>Bacillota</taxon>
        <taxon>Bacilli</taxon>
        <taxon>Bacillales</taxon>
        <taxon>Paenibacillaceae</taxon>
        <taxon>Paenibacillus</taxon>
    </lineage>
</organism>
<gene>
    <name evidence="2" type="ORF">E1757_24285</name>
</gene>
<dbReference type="GO" id="GO:0016491">
    <property type="term" value="F:oxidoreductase activity"/>
    <property type="evidence" value="ECO:0007669"/>
    <property type="project" value="UniProtKB-KW"/>
</dbReference>
<dbReference type="RefSeq" id="WP_133233048.1">
    <property type="nucleotide sequence ID" value="NZ_SMRT01000014.1"/>
</dbReference>
<accession>A0A4R5KG83</accession>
<dbReference type="SUPFAM" id="SSF51735">
    <property type="entry name" value="NAD(P)-binding Rossmann-fold domains"/>
    <property type="match status" value="1"/>
</dbReference>
<dbReference type="InterPro" id="IPR002347">
    <property type="entry name" value="SDR_fam"/>
</dbReference>
<keyword evidence="3" id="KW-1185">Reference proteome</keyword>
<sequence length="275" mass="29713">MTKTFVITGGTDGIGAAVARALFSRGDHAVVIGTDPKKGDRLIREAASAPGSAAFVQADLSLMSGTKRTISDVIEAYPKIDGLVMCARYFRTYRSVTSEGFEHNFALFYLSRVLFSYGLLGALEKADSPVIVNVAGPGHETPIDWEDLQSAKQYDGIQAMFVTGRFNDLLGVTFAERHGEGPVRYVLFHPGTTSTSFAGEFDAPTAAYIEQQKALAKPATDVVPPIVRLLDDPPKEPLSAFNMYTELSIRSSLFSPRSAARLADITAELLEPDAK</sequence>
<evidence type="ECO:0000256" key="1">
    <source>
        <dbReference type="ARBA" id="ARBA00023002"/>
    </source>
</evidence>
<dbReference type="OrthoDB" id="2860165at2"/>
<dbReference type="InterPro" id="IPR036291">
    <property type="entry name" value="NAD(P)-bd_dom_sf"/>
</dbReference>
<dbReference type="PANTHER" id="PTHR47534:SF3">
    <property type="entry name" value="ALCOHOL DEHYDROGENASE-LIKE C-TERMINAL DOMAIN-CONTAINING PROTEIN"/>
    <property type="match status" value="1"/>
</dbReference>
<dbReference type="Gene3D" id="3.40.50.720">
    <property type="entry name" value="NAD(P)-binding Rossmann-like Domain"/>
    <property type="match status" value="1"/>
</dbReference>
<proteinExistence type="predicted"/>
<dbReference type="InterPro" id="IPR052228">
    <property type="entry name" value="Sec_Metab_Biosynth_Oxidored"/>
</dbReference>
<dbReference type="Pfam" id="PF00106">
    <property type="entry name" value="adh_short"/>
    <property type="match status" value="1"/>
</dbReference>
<name>A0A4R5KG83_9BACL</name>
<protein>
    <submittedName>
        <fullName evidence="2">SDR family NAD(P)-dependent oxidoreductase</fullName>
    </submittedName>
</protein>
<reference evidence="2 3" key="1">
    <citation type="submission" date="2019-03" db="EMBL/GenBank/DDBJ databases">
        <title>This is whole genome sequence of Paenibacillus sp MS74 strain.</title>
        <authorList>
            <person name="Trinh H.N."/>
        </authorList>
    </citation>
    <scope>NUCLEOTIDE SEQUENCE [LARGE SCALE GENOMIC DNA]</scope>
    <source>
        <strain evidence="2 3">MS74</strain>
    </source>
</reference>
<comment type="caution">
    <text evidence="2">The sequence shown here is derived from an EMBL/GenBank/DDBJ whole genome shotgun (WGS) entry which is preliminary data.</text>
</comment>
<dbReference type="AlphaFoldDB" id="A0A4R5KG83"/>
<dbReference type="EMBL" id="SMRT01000014">
    <property type="protein sequence ID" value="TDF94022.1"/>
    <property type="molecule type" value="Genomic_DNA"/>
</dbReference>